<name>U1QWA5_9BIFI</name>
<dbReference type="AlphaFoldDB" id="U1QWA5"/>
<proteinExistence type="predicted"/>
<dbReference type="HOGENOM" id="CLU_3076050_0_0_11"/>
<evidence type="ECO:0000313" key="1">
    <source>
        <dbReference type="EMBL" id="ERH31665.1"/>
    </source>
</evidence>
<accession>U1QWA5</accession>
<evidence type="ECO:0000313" key="2">
    <source>
        <dbReference type="Proteomes" id="UP000016519"/>
    </source>
</evidence>
<protein>
    <submittedName>
        <fullName evidence="1">Uncharacterized protein</fullName>
    </submittedName>
</protein>
<sequence>MPYAASQVFDMCNQLAHKFAVVSGMRGPARYSSKSAGSWVAILSPSMQVLFD</sequence>
<reference evidence="1 2" key="1">
    <citation type="submission" date="2013-08" db="EMBL/GenBank/DDBJ databases">
        <authorList>
            <person name="Weinstock G."/>
            <person name="Sodergren E."/>
            <person name="Wylie T."/>
            <person name="Fulton L."/>
            <person name="Fulton R."/>
            <person name="Fronick C."/>
            <person name="O'Laughlin M."/>
            <person name="Godfrey J."/>
            <person name="Miner T."/>
            <person name="Herter B."/>
            <person name="Appelbaum E."/>
            <person name="Cordes M."/>
            <person name="Lek S."/>
            <person name="Wollam A."/>
            <person name="Pepin K.H."/>
            <person name="Palsikar V.B."/>
            <person name="Mitreva M."/>
            <person name="Wilson R.K."/>
        </authorList>
    </citation>
    <scope>NUCLEOTIDE SEQUENCE [LARGE SCALE GENOMIC DNA]</scope>
    <source>
        <strain evidence="1 2">F0580</strain>
    </source>
</reference>
<gene>
    <name evidence="1" type="ORF">HMPREF9244_00098</name>
</gene>
<organism evidence="1 2">
    <name type="scientific">Alloscardovia omnicolens F0580</name>
    <dbReference type="NCBI Taxonomy" id="1321816"/>
    <lineage>
        <taxon>Bacteria</taxon>
        <taxon>Bacillati</taxon>
        <taxon>Actinomycetota</taxon>
        <taxon>Actinomycetes</taxon>
        <taxon>Bifidobacteriales</taxon>
        <taxon>Bifidobacteriaceae</taxon>
        <taxon>Alloscardovia</taxon>
    </lineage>
</organism>
<comment type="caution">
    <text evidence="1">The sequence shown here is derived from an EMBL/GenBank/DDBJ whole genome shotgun (WGS) entry which is preliminary data.</text>
</comment>
<dbReference type="Proteomes" id="UP000016519">
    <property type="component" value="Unassembled WGS sequence"/>
</dbReference>
<dbReference type="EMBL" id="AWSI01000009">
    <property type="protein sequence ID" value="ERH31665.1"/>
    <property type="molecule type" value="Genomic_DNA"/>
</dbReference>
<keyword evidence="2" id="KW-1185">Reference proteome</keyword>